<evidence type="ECO:0000313" key="2">
    <source>
        <dbReference type="EMBL" id="AEV97153.1"/>
    </source>
</evidence>
<dbReference type="AlphaFoldDB" id="G8TBP3"/>
<accession>G8TBP3</accession>
<proteinExistence type="predicted"/>
<reference evidence="2 3" key="1">
    <citation type="submission" date="2011-12" db="EMBL/GenBank/DDBJ databases">
        <title>The complete genome of Niastella koreensis GR20-10.</title>
        <authorList>
            <consortium name="US DOE Joint Genome Institute (JGI-PGF)"/>
            <person name="Lucas S."/>
            <person name="Han J."/>
            <person name="Lapidus A."/>
            <person name="Bruce D."/>
            <person name="Goodwin L."/>
            <person name="Pitluck S."/>
            <person name="Peters L."/>
            <person name="Kyrpides N."/>
            <person name="Mavromatis K."/>
            <person name="Ivanova N."/>
            <person name="Mikhailova N."/>
            <person name="Davenport K."/>
            <person name="Saunders E."/>
            <person name="Detter J.C."/>
            <person name="Tapia R."/>
            <person name="Han C."/>
            <person name="Land M."/>
            <person name="Hauser L."/>
            <person name="Markowitz V."/>
            <person name="Cheng J.-F."/>
            <person name="Hugenholtz P."/>
            <person name="Woyke T."/>
            <person name="Wu D."/>
            <person name="Tindall B."/>
            <person name="Pomrenke H."/>
            <person name="Brambilla E."/>
            <person name="Klenk H.-P."/>
            <person name="Eisen J.A."/>
        </authorList>
    </citation>
    <scope>NUCLEOTIDE SEQUENCE [LARGE SCALE GENOMIC DNA]</scope>
    <source>
        <strain evidence="3">DSM 17620 / KACC 11465 / NBRC 106392 / GR20-10</strain>
    </source>
</reference>
<organism evidence="2 3">
    <name type="scientific">Niastella koreensis (strain DSM 17620 / KACC 11465 / NBRC 106392 / GR20-10)</name>
    <dbReference type="NCBI Taxonomy" id="700598"/>
    <lineage>
        <taxon>Bacteria</taxon>
        <taxon>Pseudomonadati</taxon>
        <taxon>Bacteroidota</taxon>
        <taxon>Chitinophagia</taxon>
        <taxon>Chitinophagales</taxon>
        <taxon>Chitinophagaceae</taxon>
        <taxon>Niastella</taxon>
    </lineage>
</organism>
<dbReference type="Proteomes" id="UP000005438">
    <property type="component" value="Chromosome"/>
</dbReference>
<gene>
    <name evidence="2" type="ordered locus">Niako_0771</name>
</gene>
<dbReference type="EMBL" id="CP003178">
    <property type="protein sequence ID" value="AEV97153.1"/>
    <property type="molecule type" value="Genomic_DNA"/>
</dbReference>
<feature type="transmembrane region" description="Helical" evidence="1">
    <location>
        <begin position="6"/>
        <end position="23"/>
    </location>
</feature>
<protein>
    <submittedName>
        <fullName evidence="2">Uncharacterized protein</fullName>
    </submittedName>
</protein>
<dbReference type="HOGENOM" id="CLU_3330638_0_0_10"/>
<evidence type="ECO:0000313" key="3">
    <source>
        <dbReference type="Proteomes" id="UP000005438"/>
    </source>
</evidence>
<keyword evidence="1" id="KW-0812">Transmembrane</keyword>
<sequence>MDPIAFPIITGIIMIGVILSFFLNSKRNKNDSDFNIYS</sequence>
<keyword evidence="1" id="KW-1133">Transmembrane helix</keyword>
<name>G8TBP3_NIAKG</name>
<evidence type="ECO:0000256" key="1">
    <source>
        <dbReference type="SAM" id="Phobius"/>
    </source>
</evidence>
<keyword evidence="1" id="KW-0472">Membrane</keyword>
<dbReference type="KEGG" id="nko:Niako_0771"/>